<dbReference type="Proteomes" id="UP000266701">
    <property type="component" value="Unassembled WGS sequence"/>
</dbReference>
<feature type="domain" description="HTH cro/C1-type" evidence="1">
    <location>
        <begin position="23"/>
        <end position="76"/>
    </location>
</feature>
<accession>A0A395TBJ7</accession>
<dbReference type="AlphaFoldDB" id="A0A395TBJ7"/>
<gene>
    <name evidence="2" type="ORF">BC353_18405</name>
</gene>
<dbReference type="GO" id="GO:0003677">
    <property type="term" value="F:DNA binding"/>
    <property type="evidence" value="ECO:0007669"/>
    <property type="project" value="InterPro"/>
</dbReference>
<dbReference type="CDD" id="cd00093">
    <property type="entry name" value="HTH_XRE"/>
    <property type="match status" value="1"/>
</dbReference>
<proteinExistence type="predicted"/>
<protein>
    <recommendedName>
        <fullName evidence="1">HTH cro/C1-type domain-containing protein</fullName>
    </recommendedName>
</protein>
<dbReference type="RefSeq" id="WP_206609270.1">
    <property type="nucleotide sequence ID" value="NZ_JACFTH010000038.1"/>
</dbReference>
<organism evidence="2 3">
    <name type="scientific">Vibrio cholerae</name>
    <dbReference type="NCBI Taxonomy" id="666"/>
    <lineage>
        <taxon>Bacteria</taxon>
        <taxon>Pseudomonadati</taxon>
        <taxon>Pseudomonadota</taxon>
        <taxon>Gammaproteobacteria</taxon>
        <taxon>Vibrionales</taxon>
        <taxon>Vibrionaceae</taxon>
        <taxon>Vibrio</taxon>
    </lineage>
</organism>
<evidence type="ECO:0000313" key="3">
    <source>
        <dbReference type="Proteomes" id="UP000266701"/>
    </source>
</evidence>
<comment type="caution">
    <text evidence="2">The sequence shown here is derived from an EMBL/GenBank/DDBJ whole genome shotgun (WGS) entry which is preliminary data.</text>
</comment>
<dbReference type="PROSITE" id="PS50943">
    <property type="entry name" value="HTH_CROC1"/>
    <property type="match status" value="1"/>
</dbReference>
<dbReference type="InterPro" id="IPR010982">
    <property type="entry name" value="Lambda_DNA-bd_dom_sf"/>
</dbReference>
<dbReference type="Gene3D" id="1.10.260.40">
    <property type="entry name" value="lambda repressor-like DNA-binding domains"/>
    <property type="match status" value="1"/>
</dbReference>
<evidence type="ECO:0000313" key="2">
    <source>
        <dbReference type="EMBL" id="RGP81923.1"/>
    </source>
</evidence>
<dbReference type="SMART" id="SM00530">
    <property type="entry name" value="HTH_XRE"/>
    <property type="match status" value="1"/>
</dbReference>
<sequence length="190" mass="21573">MKEGMMTKNENNNMADMGIAERLKSAILNKGTYEEMSEMTGISVSTLVRISSGKTEPKLSDIIKISNVTERSMDWICYGEAMDQKQHADDTFVAAADGTDYETNEAHRYVIWNLRTLDKQDIQSIAKQVKALSSYRFTFRQQAKELAVASLIRAIANEEKEKFEKVKEELIKDFGTTNEEIESIIKKAKT</sequence>
<name>A0A395TBJ7_VIBCL</name>
<dbReference type="InterPro" id="IPR001387">
    <property type="entry name" value="Cro/C1-type_HTH"/>
</dbReference>
<reference evidence="2 3" key="1">
    <citation type="journal article" date="2017" name="Emerg. Infect. Dis.">
        <title>Carbapenemase VCC-1-Producing Vibrio cholerae in Coastal Waters of Germany.</title>
        <authorList>
            <person name="Hammerl J.A."/>
            <person name="Jackel C."/>
            <person name="Bortolaia V."/>
            <person name="Schwartz K."/>
            <person name="Bier N."/>
            <person name="Hendriksen R.S."/>
            <person name="Guerra B."/>
            <person name="Strauch E."/>
        </authorList>
    </citation>
    <scope>NUCLEOTIDE SEQUENCE [LARGE SCALE GENOMIC DNA]</scope>
    <source>
        <strain evidence="2 3">VN-2825</strain>
    </source>
</reference>
<evidence type="ECO:0000259" key="1">
    <source>
        <dbReference type="PROSITE" id="PS50943"/>
    </source>
</evidence>
<dbReference type="EMBL" id="MCBA01000217">
    <property type="protein sequence ID" value="RGP81923.1"/>
    <property type="molecule type" value="Genomic_DNA"/>
</dbReference>
<dbReference type="Pfam" id="PF01381">
    <property type="entry name" value="HTH_3"/>
    <property type="match status" value="1"/>
</dbReference>
<dbReference type="SUPFAM" id="SSF47413">
    <property type="entry name" value="lambda repressor-like DNA-binding domains"/>
    <property type="match status" value="1"/>
</dbReference>